<dbReference type="PANTHER" id="PTHR13696">
    <property type="entry name" value="P-LOOP CONTAINING NUCLEOSIDE TRIPHOSPHATE HYDROLASE"/>
    <property type="match status" value="1"/>
</dbReference>
<dbReference type="RefSeq" id="WP_011331202.1">
    <property type="nucleotide sequence ID" value="NZ_JAECSB010000057.1"/>
</dbReference>
<dbReference type="EMBL" id="JAECSB010000057">
    <property type="protein sequence ID" value="MBH5144277.1"/>
    <property type="molecule type" value="Genomic_DNA"/>
</dbReference>
<dbReference type="PANTHER" id="PTHR13696:SF52">
    <property type="entry name" value="PARA FAMILY PROTEIN CT_582"/>
    <property type="match status" value="1"/>
</dbReference>
<keyword evidence="3" id="KW-1185">Reference proteome</keyword>
<name>A0A8I0ZWU5_RHOER</name>
<dbReference type="OMA" id="SARTPIH"/>
<dbReference type="InterPro" id="IPR027417">
    <property type="entry name" value="P-loop_NTPase"/>
</dbReference>
<evidence type="ECO:0000259" key="1">
    <source>
        <dbReference type="Pfam" id="PF13614"/>
    </source>
</evidence>
<organism evidence="2 3">
    <name type="scientific">Rhodococcus erythropolis</name>
    <name type="common">Arthrobacter picolinophilus</name>
    <dbReference type="NCBI Taxonomy" id="1833"/>
    <lineage>
        <taxon>Bacteria</taxon>
        <taxon>Bacillati</taxon>
        <taxon>Actinomycetota</taxon>
        <taxon>Actinomycetes</taxon>
        <taxon>Mycobacteriales</taxon>
        <taxon>Nocardiaceae</taxon>
        <taxon>Rhodococcus</taxon>
        <taxon>Rhodococcus erythropolis group</taxon>
    </lineage>
</organism>
<dbReference type="Proteomes" id="UP000627573">
    <property type="component" value="Unassembled WGS sequence"/>
</dbReference>
<dbReference type="Gene3D" id="3.40.50.300">
    <property type="entry name" value="P-loop containing nucleotide triphosphate hydrolases"/>
    <property type="match status" value="1"/>
</dbReference>
<reference evidence="2 3" key="1">
    <citation type="submission" date="2020-12" db="EMBL/GenBank/DDBJ databases">
        <title>Draft genome sequence of furan degrading bacterial strain FUR100.</title>
        <authorList>
            <person name="Woiski C."/>
        </authorList>
    </citation>
    <scope>NUCLEOTIDE SEQUENCE [LARGE SCALE GENOMIC DNA]</scope>
    <source>
        <strain evidence="2 3">FUR100</strain>
    </source>
</reference>
<feature type="domain" description="AAA" evidence="1">
    <location>
        <begin position="5"/>
        <end position="186"/>
    </location>
</feature>
<protein>
    <submittedName>
        <fullName evidence="2">ParA family protein</fullName>
    </submittedName>
</protein>
<dbReference type="Pfam" id="PF13614">
    <property type="entry name" value="AAA_31"/>
    <property type="match status" value="1"/>
</dbReference>
<dbReference type="AlphaFoldDB" id="A0A8I0ZWU5"/>
<proteinExistence type="predicted"/>
<comment type="caution">
    <text evidence="2">The sequence shown here is derived from an EMBL/GenBank/DDBJ whole genome shotgun (WGS) entry which is preliminary data.</text>
</comment>
<dbReference type="InterPro" id="IPR050678">
    <property type="entry name" value="DNA_Partitioning_ATPase"/>
</dbReference>
<dbReference type="InterPro" id="IPR025669">
    <property type="entry name" value="AAA_dom"/>
</dbReference>
<dbReference type="SUPFAM" id="SSF52540">
    <property type="entry name" value="P-loop containing nucleoside triphosphate hydrolases"/>
    <property type="match status" value="1"/>
</dbReference>
<gene>
    <name evidence="2" type="ORF">I3517_16805</name>
</gene>
<evidence type="ECO:0000313" key="2">
    <source>
        <dbReference type="EMBL" id="MBH5144277.1"/>
    </source>
</evidence>
<evidence type="ECO:0000313" key="3">
    <source>
        <dbReference type="Proteomes" id="UP000627573"/>
    </source>
</evidence>
<dbReference type="CDD" id="cd02042">
    <property type="entry name" value="ParAB_family"/>
    <property type="match status" value="1"/>
</dbReference>
<sequence>MTPRRIAFANQKGGVGKTATVTGLASAITARGGRVLIIDMDPQGNATEGVGVPRGEDLAVYEGTTWALFIESSQGRTGHVVEHIRPSKWDGVDVVAAHINLANVEQGGGQETPWYVDLALEDADLSMYAAILFDCPPSLGNLLFSALNTVDSVIVVTEPTVDGVKGVKSLRKTVALVQKRPNPRLVIDGIVINKRRANGEHEFREEELRKSYGDMVARTVIPDYVARQDAHSAQIPIHRHRGGKSLALQVAYDDLLAELPIEVSTVSAGVK</sequence>
<accession>A0A8I0ZWU5</accession>